<gene>
    <name evidence="4" type="ORF">PVN32_25275</name>
    <name evidence="5" type="ORF">PVN32_25285</name>
</gene>
<proteinExistence type="predicted"/>
<evidence type="ECO:0000256" key="1">
    <source>
        <dbReference type="ARBA" id="ARBA00023015"/>
    </source>
</evidence>
<evidence type="ECO:0000259" key="3">
    <source>
        <dbReference type="PROSITE" id="PS01124"/>
    </source>
</evidence>
<keyword evidence="1" id="KW-0805">Transcription regulation</keyword>
<dbReference type="GO" id="GO:0043565">
    <property type="term" value="F:sequence-specific DNA binding"/>
    <property type="evidence" value="ECO:0007669"/>
    <property type="project" value="InterPro"/>
</dbReference>
<dbReference type="Proteomes" id="UP001216709">
    <property type="component" value="Unassembled WGS sequence"/>
</dbReference>
<dbReference type="SUPFAM" id="SSF46689">
    <property type="entry name" value="Homeodomain-like"/>
    <property type="match status" value="1"/>
</dbReference>
<protein>
    <submittedName>
        <fullName evidence="5">Helix-turn-helix domain-containing protein</fullName>
    </submittedName>
</protein>
<dbReference type="InterPro" id="IPR009057">
    <property type="entry name" value="Homeodomain-like_sf"/>
</dbReference>
<dbReference type="AlphaFoldDB" id="A0AAW6KHN5"/>
<evidence type="ECO:0000313" key="6">
    <source>
        <dbReference type="Proteomes" id="UP001216709"/>
    </source>
</evidence>
<sequence>AFQTGFSDQSHMTKFFKRQVGLTPKQYMKIFEYDRQEIKG</sequence>
<dbReference type="Pfam" id="PF12833">
    <property type="entry name" value="HTH_18"/>
    <property type="match status" value="1"/>
</dbReference>
<dbReference type="PROSITE" id="PS01124">
    <property type="entry name" value="HTH_ARAC_FAMILY_2"/>
    <property type="match status" value="1"/>
</dbReference>
<dbReference type="RefSeq" id="WP_274686033.1">
    <property type="nucleotide sequence ID" value="NZ_JARAFO010000463.1"/>
</dbReference>
<evidence type="ECO:0000313" key="5">
    <source>
        <dbReference type="EMBL" id="MDE1455410.1"/>
    </source>
</evidence>
<dbReference type="InterPro" id="IPR018060">
    <property type="entry name" value="HTH_AraC"/>
</dbReference>
<evidence type="ECO:0000313" key="4">
    <source>
        <dbReference type="EMBL" id="MDE1455408.1"/>
    </source>
</evidence>
<accession>A0AAW6KHN5</accession>
<comment type="caution">
    <text evidence="5">The sequence shown here is derived from an EMBL/GenBank/DDBJ whole genome shotgun (WGS) entry which is preliminary data.</text>
</comment>
<dbReference type="EMBL" id="JARAFO010000463">
    <property type="protein sequence ID" value="MDE1455408.1"/>
    <property type="molecule type" value="Genomic_DNA"/>
</dbReference>
<reference evidence="5" key="1">
    <citation type="submission" date="2022-12" db="EMBL/GenBank/DDBJ databases">
        <title>Draft Genome Sequences of Bacillus licheniformis and Bacillus paralicheniformis strains isolated from Irish skim milk powders.</title>
        <authorList>
            <person name="Lourenco A."/>
            <person name="Li F."/>
            <person name="Geraldine D."/>
            <person name="Tobin J.T."/>
            <person name="Butler F."/>
            <person name="Jordan K."/>
            <person name="Obrien T."/>
        </authorList>
    </citation>
    <scope>NUCLEOTIDE SEQUENCE</scope>
    <source>
        <strain evidence="5">3370</strain>
    </source>
</reference>
<feature type="domain" description="HTH araC/xylS-type" evidence="3">
    <location>
        <begin position="1"/>
        <end position="30"/>
    </location>
</feature>
<dbReference type="Gene3D" id="1.10.10.60">
    <property type="entry name" value="Homeodomain-like"/>
    <property type="match status" value="1"/>
</dbReference>
<organism evidence="5 6">
    <name type="scientific">Bacillus paralicheniformis</name>
    <dbReference type="NCBI Taxonomy" id="1648923"/>
    <lineage>
        <taxon>Bacteria</taxon>
        <taxon>Bacillati</taxon>
        <taxon>Bacillota</taxon>
        <taxon>Bacilli</taxon>
        <taxon>Bacillales</taxon>
        <taxon>Bacillaceae</taxon>
        <taxon>Bacillus</taxon>
    </lineage>
</organism>
<keyword evidence="2" id="KW-0804">Transcription</keyword>
<dbReference type="GO" id="GO:0003700">
    <property type="term" value="F:DNA-binding transcription factor activity"/>
    <property type="evidence" value="ECO:0007669"/>
    <property type="project" value="InterPro"/>
</dbReference>
<evidence type="ECO:0000256" key="2">
    <source>
        <dbReference type="ARBA" id="ARBA00023163"/>
    </source>
</evidence>
<dbReference type="EMBL" id="JARAFO010000464">
    <property type="protein sequence ID" value="MDE1455410.1"/>
    <property type="molecule type" value="Genomic_DNA"/>
</dbReference>
<name>A0AAW6KHN5_9BACI</name>
<feature type="non-terminal residue" evidence="5">
    <location>
        <position position="1"/>
    </location>
</feature>